<evidence type="ECO:0000256" key="3">
    <source>
        <dbReference type="ARBA" id="ARBA00023002"/>
    </source>
</evidence>
<protein>
    <submittedName>
        <fullName evidence="8">Similar to akr1a1a: Aldo-keto reductase family 1 member A1-A (Danio rerio)</fullName>
    </submittedName>
</protein>
<organism evidence="8 9">
    <name type="scientific">Cotesia congregata</name>
    <name type="common">Parasitoid wasp</name>
    <name type="synonym">Apanteles congregatus</name>
    <dbReference type="NCBI Taxonomy" id="51543"/>
    <lineage>
        <taxon>Eukaryota</taxon>
        <taxon>Metazoa</taxon>
        <taxon>Ecdysozoa</taxon>
        <taxon>Arthropoda</taxon>
        <taxon>Hexapoda</taxon>
        <taxon>Insecta</taxon>
        <taxon>Pterygota</taxon>
        <taxon>Neoptera</taxon>
        <taxon>Endopterygota</taxon>
        <taxon>Hymenoptera</taxon>
        <taxon>Apocrita</taxon>
        <taxon>Ichneumonoidea</taxon>
        <taxon>Braconidae</taxon>
        <taxon>Microgastrinae</taxon>
        <taxon>Cotesia</taxon>
    </lineage>
</organism>
<dbReference type="InterPro" id="IPR018170">
    <property type="entry name" value="Aldo/ket_reductase_CS"/>
</dbReference>
<dbReference type="FunFam" id="3.20.20.100:FF:000006">
    <property type="entry name" value="Aldo-keto reductase family 1 member A1"/>
    <property type="match status" value="1"/>
</dbReference>
<evidence type="ECO:0000256" key="1">
    <source>
        <dbReference type="ARBA" id="ARBA00007905"/>
    </source>
</evidence>
<keyword evidence="9" id="KW-1185">Reference proteome</keyword>
<dbReference type="PANTHER" id="PTHR11732">
    <property type="entry name" value="ALDO/KETO REDUCTASE"/>
    <property type="match status" value="1"/>
</dbReference>
<keyword evidence="2" id="KW-0521">NADP</keyword>
<comment type="similarity">
    <text evidence="1">Belongs to the aldo/keto reductase family.</text>
</comment>
<dbReference type="AlphaFoldDB" id="A0A8J2MHX6"/>
<dbReference type="InterPro" id="IPR020471">
    <property type="entry name" value="AKR"/>
</dbReference>
<dbReference type="InterPro" id="IPR023210">
    <property type="entry name" value="NADP_OxRdtase_dom"/>
</dbReference>
<dbReference type="SUPFAM" id="SSF51430">
    <property type="entry name" value="NAD(P)-linked oxidoreductase"/>
    <property type="match status" value="2"/>
</dbReference>
<feature type="site" description="Lowers pKa of active site Tyr" evidence="6">
    <location>
        <position position="80"/>
    </location>
</feature>
<dbReference type="Pfam" id="PF00248">
    <property type="entry name" value="Aldo_ket_red"/>
    <property type="match status" value="2"/>
</dbReference>
<feature type="domain" description="NADP-dependent oxidoreductase" evidence="7">
    <location>
        <begin position="27"/>
        <end position="96"/>
    </location>
</feature>
<feature type="binding site" evidence="5">
    <location>
        <position position="155"/>
    </location>
    <ligand>
        <name>substrate</name>
    </ligand>
</feature>
<gene>
    <name evidence="8" type="ORF">HICCMSTLAB_LOCUS3505</name>
</gene>
<dbReference type="PROSITE" id="PS00798">
    <property type="entry name" value="ALDOKETO_REDUCTASE_1"/>
    <property type="match status" value="1"/>
</dbReference>
<evidence type="ECO:0000256" key="2">
    <source>
        <dbReference type="ARBA" id="ARBA00022857"/>
    </source>
</evidence>
<dbReference type="Gene3D" id="3.20.20.100">
    <property type="entry name" value="NADP-dependent oxidoreductase domain"/>
    <property type="match status" value="2"/>
</dbReference>
<feature type="active site" description="Proton donor" evidence="4">
    <location>
        <position position="51"/>
    </location>
</feature>
<evidence type="ECO:0000256" key="5">
    <source>
        <dbReference type="PIRSR" id="PIRSR000097-2"/>
    </source>
</evidence>
<comment type="caution">
    <text evidence="8">The sequence shown here is derived from an EMBL/GenBank/DDBJ whole genome shotgun (WGS) entry which is preliminary data.</text>
</comment>
<evidence type="ECO:0000313" key="9">
    <source>
        <dbReference type="Proteomes" id="UP000786811"/>
    </source>
</evidence>
<dbReference type="EMBL" id="CAJNRD030001118">
    <property type="protein sequence ID" value="CAG5082259.1"/>
    <property type="molecule type" value="Genomic_DNA"/>
</dbReference>
<feature type="domain" description="NADP-dependent oxidoreductase" evidence="7">
    <location>
        <begin position="99"/>
        <end position="333"/>
    </location>
</feature>
<accession>A0A8J2MHX6</accession>
<proteinExistence type="inferred from homology"/>
<dbReference type="PROSITE" id="PS00062">
    <property type="entry name" value="ALDOKETO_REDUCTASE_2"/>
    <property type="match status" value="1"/>
</dbReference>
<keyword evidence="3" id="KW-0560">Oxidoreductase</keyword>
<dbReference type="Proteomes" id="UP000786811">
    <property type="component" value="Unassembled WGS sequence"/>
</dbReference>
<reference evidence="8" key="1">
    <citation type="submission" date="2021-04" db="EMBL/GenBank/DDBJ databases">
        <authorList>
            <person name="Chebbi M.A.C M."/>
        </authorList>
    </citation>
    <scope>NUCLEOTIDE SEQUENCE</scope>
</reference>
<dbReference type="InterPro" id="IPR036812">
    <property type="entry name" value="NAD(P)_OxRdtase_dom_sf"/>
</dbReference>
<evidence type="ECO:0000313" key="8">
    <source>
        <dbReference type="EMBL" id="CAG5082259.1"/>
    </source>
</evidence>
<dbReference type="PRINTS" id="PR00069">
    <property type="entry name" value="ALDKETRDTASE"/>
</dbReference>
<evidence type="ECO:0000259" key="7">
    <source>
        <dbReference type="Pfam" id="PF00248"/>
    </source>
</evidence>
<evidence type="ECO:0000256" key="4">
    <source>
        <dbReference type="PIRSR" id="PIRSR000097-1"/>
    </source>
</evidence>
<name>A0A8J2MHX6_COTCN</name>
<dbReference type="OrthoDB" id="416253at2759"/>
<sequence>MSSIPTVTFYNGNKIPMLGLGTWRAIPGLVGQAVKDAIDVGYRHFDCALVYGNEKEIGDAIRAKIDEGVVKREDLFITSKLWNTYHKTESVEKGIRKKIGDAIRAKIDEGVVKREDLFITSKLWNTYHKTESVEKGIRKSLTDFGLDYLDLYLVHWPIAYKETDELFPVNPDGTPAATDTDYLDTWKGMEGVFEKGLAKNIGISNFNSEQITRLLANCKIKPVTNQIECHPYLTQQKLSAFCKERDIVITAYAPLGSRDRPWAKPEEPILLDNPQLIEMAKKYNKTTAQIVIRYQIDRGHAVIPKTSTKSRLTENFRVFDFKLNEEDIAYINGMDVAGRFVAIKDRAACPNYPFNIPF</sequence>
<dbReference type="PIRSF" id="PIRSF000097">
    <property type="entry name" value="AKR"/>
    <property type="match status" value="1"/>
</dbReference>
<evidence type="ECO:0000256" key="6">
    <source>
        <dbReference type="PIRSR" id="PIRSR000097-3"/>
    </source>
</evidence>
<dbReference type="GO" id="GO:0016491">
    <property type="term" value="F:oxidoreductase activity"/>
    <property type="evidence" value="ECO:0007669"/>
    <property type="project" value="UniProtKB-KW"/>
</dbReference>